<keyword evidence="1" id="KW-0812">Transmembrane</keyword>
<protein>
    <submittedName>
        <fullName evidence="2">Uncharacterized protein</fullName>
    </submittedName>
</protein>
<dbReference type="EMBL" id="CAKKTJ010000327">
    <property type="protein sequence ID" value="CAH0481125.1"/>
    <property type="molecule type" value="Genomic_DNA"/>
</dbReference>
<comment type="caution">
    <text evidence="2">The sequence shown here is derived from an EMBL/GenBank/DDBJ whole genome shotgun (WGS) entry which is preliminary data.</text>
</comment>
<accession>A0AAU9L8R5</accession>
<keyword evidence="4" id="KW-1185">Reference proteome</keyword>
<organism evidence="2 5">
    <name type="scientific">Peronospora belbahrii</name>
    <dbReference type="NCBI Taxonomy" id="622444"/>
    <lineage>
        <taxon>Eukaryota</taxon>
        <taxon>Sar</taxon>
        <taxon>Stramenopiles</taxon>
        <taxon>Oomycota</taxon>
        <taxon>Peronosporomycetes</taxon>
        <taxon>Peronosporales</taxon>
        <taxon>Peronosporaceae</taxon>
        <taxon>Peronospora</taxon>
    </lineage>
</organism>
<evidence type="ECO:0000256" key="1">
    <source>
        <dbReference type="SAM" id="Phobius"/>
    </source>
</evidence>
<name>A0AAU9L8R5_9STRA</name>
<evidence type="ECO:0000313" key="3">
    <source>
        <dbReference type="EMBL" id="CAH0519862.1"/>
    </source>
</evidence>
<sequence>MFGLWRVARPGMGIARIQCTHDVLSMPFRTAVVAVVASGWDFVAQVTHSSDFVRALLLILPQLALLAIIGIQFFSAVDLRIRRRAHIIISLSLLVPVLSVATVHSGFRMGISLCCCCRSFCPITFTANSNPDSAACGLVVTNCYMAFIRKMVHFYGITSSLSVLAAATFDMIMCTNHQTSARTTCSQFLSKTRHESIQFQ</sequence>
<gene>
    <name evidence="3" type="ORF">PBS001_LOCUS6376</name>
    <name evidence="2" type="ORF">PBS003_LOCUS7732</name>
</gene>
<dbReference type="Proteomes" id="UP001158986">
    <property type="component" value="Unassembled WGS sequence"/>
</dbReference>
<evidence type="ECO:0000313" key="4">
    <source>
        <dbReference type="Proteomes" id="UP001158986"/>
    </source>
</evidence>
<feature type="transmembrane region" description="Helical" evidence="1">
    <location>
        <begin position="52"/>
        <end position="75"/>
    </location>
</feature>
<dbReference type="EMBL" id="CAKLCB010000319">
    <property type="protein sequence ID" value="CAH0519862.1"/>
    <property type="molecule type" value="Genomic_DNA"/>
</dbReference>
<dbReference type="Proteomes" id="UP001160483">
    <property type="component" value="Unassembled WGS sequence"/>
</dbReference>
<reference evidence="2 4" key="1">
    <citation type="submission" date="2021-11" db="EMBL/GenBank/DDBJ databases">
        <authorList>
            <person name="Islam A."/>
            <person name="Islam S."/>
            <person name="Flora M.S."/>
            <person name="Rahman M."/>
            <person name="Ziaur R.M."/>
            <person name="Epstein J.H."/>
            <person name="Hassan M."/>
            <person name="Klassen M."/>
            <person name="Woodard K."/>
            <person name="Webb A."/>
            <person name="Webby R.J."/>
            <person name="El Zowalaty M.E."/>
        </authorList>
    </citation>
    <scope>NUCLEOTIDE SEQUENCE</scope>
    <source>
        <strain evidence="3">Pbs1</strain>
        <strain evidence="2">Pbs3</strain>
    </source>
</reference>
<evidence type="ECO:0000313" key="2">
    <source>
        <dbReference type="EMBL" id="CAH0481125.1"/>
    </source>
</evidence>
<dbReference type="AlphaFoldDB" id="A0AAU9L8R5"/>
<proteinExistence type="predicted"/>
<keyword evidence="1" id="KW-1133">Transmembrane helix</keyword>
<feature type="transmembrane region" description="Helical" evidence="1">
    <location>
        <begin position="87"/>
        <end position="107"/>
    </location>
</feature>
<keyword evidence="1" id="KW-0472">Membrane</keyword>
<evidence type="ECO:0000313" key="5">
    <source>
        <dbReference type="Proteomes" id="UP001160483"/>
    </source>
</evidence>